<comment type="caution">
    <text evidence="2">The sequence shown here is derived from an EMBL/GenBank/DDBJ whole genome shotgun (WGS) entry which is preliminary data.</text>
</comment>
<evidence type="ECO:0000256" key="1">
    <source>
        <dbReference type="SAM" id="MobiDB-lite"/>
    </source>
</evidence>
<name>A0A7Y3RLL8_9PROT</name>
<dbReference type="AlphaFoldDB" id="A0A7Y3RLL8"/>
<dbReference type="Proteomes" id="UP000536835">
    <property type="component" value="Unassembled WGS sequence"/>
</dbReference>
<dbReference type="EMBL" id="JABFCX010000002">
    <property type="protein sequence ID" value="NNU16349.1"/>
    <property type="molecule type" value="Genomic_DNA"/>
</dbReference>
<evidence type="ECO:0000313" key="3">
    <source>
        <dbReference type="Proteomes" id="UP000536835"/>
    </source>
</evidence>
<proteinExistence type="predicted"/>
<accession>A0A7Y3RLL8</accession>
<feature type="region of interest" description="Disordered" evidence="1">
    <location>
        <begin position="1"/>
        <end position="22"/>
    </location>
</feature>
<evidence type="ECO:0000313" key="2">
    <source>
        <dbReference type="EMBL" id="NNU16349.1"/>
    </source>
</evidence>
<gene>
    <name evidence="2" type="ORF">HK107_08455</name>
</gene>
<protein>
    <recommendedName>
        <fullName evidence="4">ATP-binding protein</fullName>
    </recommendedName>
</protein>
<evidence type="ECO:0008006" key="4">
    <source>
        <dbReference type="Google" id="ProtNLM"/>
    </source>
</evidence>
<keyword evidence="3" id="KW-1185">Reference proteome</keyword>
<organism evidence="2 3">
    <name type="scientific">Parvularcula mediterranea</name>
    <dbReference type="NCBI Taxonomy" id="2732508"/>
    <lineage>
        <taxon>Bacteria</taxon>
        <taxon>Pseudomonadati</taxon>
        <taxon>Pseudomonadota</taxon>
        <taxon>Alphaproteobacteria</taxon>
        <taxon>Parvularculales</taxon>
        <taxon>Parvularculaceae</taxon>
        <taxon>Parvularcula</taxon>
    </lineage>
</organism>
<reference evidence="2 3" key="1">
    <citation type="submission" date="2020-05" db="EMBL/GenBank/DDBJ databases">
        <title>Parvularcula mediterraneae sp. nov., isolated from polypropylene straw from shallow seawater of the seashore of Laganas in Zakynthos island, Greece.</title>
        <authorList>
            <person name="Szabo I."/>
            <person name="Al-Omari J."/>
            <person name="Rado J."/>
            <person name="Szerdahelyi G.S."/>
        </authorList>
    </citation>
    <scope>NUCLEOTIDE SEQUENCE [LARGE SCALE GENOMIC DNA]</scope>
    <source>
        <strain evidence="2 3">ZS-1/3</strain>
    </source>
</reference>
<sequence length="212" mass="23150">MQPALPFKPRIDEQPPYRPSPQQLAAESGLLRQFEAFGRAVGGLTSVILTGPAEAGKTRLLEELLLSGRATEFEVLTVAEVAPLELFAEINRCASAGMALVLEARQPVSRWYQDREDEVPPDLTSRLGALPVVTVERPGVEGLLPALVADLDAHGHRLNESEAAWVAGELPRSMAAPRRFCRALDRAGGKEPRRALLQWAVEQAHLRPESPD</sequence>